<accession>A0ABP7RN91</accession>
<gene>
    <name evidence="2" type="ORF">GCM10022384_53700</name>
</gene>
<evidence type="ECO:0000256" key="1">
    <source>
        <dbReference type="SAM" id="MobiDB-lite"/>
    </source>
</evidence>
<dbReference type="EMBL" id="BAABCQ010000136">
    <property type="protein sequence ID" value="GAA3999969.1"/>
    <property type="molecule type" value="Genomic_DNA"/>
</dbReference>
<reference evidence="3" key="1">
    <citation type="journal article" date="2019" name="Int. J. Syst. Evol. Microbiol.">
        <title>The Global Catalogue of Microorganisms (GCM) 10K type strain sequencing project: providing services to taxonomists for standard genome sequencing and annotation.</title>
        <authorList>
            <consortium name="The Broad Institute Genomics Platform"/>
            <consortium name="The Broad Institute Genome Sequencing Center for Infectious Disease"/>
            <person name="Wu L."/>
            <person name="Ma J."/>
        </authorList>
    </citation>
    <scope>NUCLEOTIDE SEQUENCE [LARGE SCALE GENOMIC DNA]</scope>
    <source>
        <strain evidence="3">JCM 17027</strain>
    </source>
</reference>
<sequence length="112" mass="11531">MLSESVGGTATKAPARTRAATGGRPVTALPEQAARAADGPPPERVAGEPVLSPPDPSDRQTRQTRQTLQTLQTRQTLQTLQIGSRRQISSSRGSGFGAGAAACGSHSLTVRA</sequence>
<organism evidence="2 3">
    <name type="scientific">Streptomyces marokkonensis</name>
    <dbReference type="NCBI Taxonomy" id="324855"/>
    <lineage>
        <taxon>Bacteria</taxon>
        <taxon>Bacillati</taxon>
        <taxon>Actinomycetota</taxon>
        <taxon>Actinomycetes</taxon>
        <taxon>Kitasatosporales</taxon>
        <taxon>Streptomycetaceae</taxon>
        <taxon>Streptomyces</taxon>
    </lineage>
</organism>
<dbReference type="Proteomes" id="UP001500034">
    <property type="component" value="Unassembled WGS sequence"/>
</dbReference>
<name>A0ABP7RN91_9ACTN</name>
<feature type="compositionally biased region" description="Low complexity" evidence="1">
    <location>
        <begin position="63"/>
        <end position="112"/>
    </location>
</feature>
<keyword evidence="3" id="KW-1185">Reference proteome</keyword>
<proteinExistence type="predicted"/>
<feature type="compositionally biased region" description="Low complexity" evidence="1">
    <location>
        <begin position="7"/>
        <end position="28"/>
    </location>
</feature>
<feature type="region of interest" description="Disordered" evidence="1">
    <location>
        <begin position="1"/>
        <end position="112"/>
    </location>
</feature>
<evidence type="ECO:0000313" key="2">
    <source>
        <dbReference type="EMBL" id="GAA3999969.1"/>
    </source>
</evidence>
<comment type="caution">
    <text evidence="2">The sequence shown here is derived from an EMBL/GenBank/DDBJ whole genome shotgun (WGS) entry which is preliminary data.</text>
</comment>
<protein>
    <submittedName>
        <fullName evidence="2">Uncharacterized protein</fullName>
    </submittedName>
</protein>
<evidence type="ECO:0000313" key="3">
    <source>
        <dbReference type="Proteomes" id="UP001500034"/>
    </source>
</evidence>